<accession>A0A914PVF4</accession>
<sequence length="186" mass="21434">MDDSDDPKLGYNVQIATKGHQIIPPNLAIKMYFQRLIYLYEKHTGKSVEEIKFRLSNTVLTDLQKEAFANAVNQANKIFHENQTMAPKAKENGMRELTVKLEYEREPKDRVDMETFKSVISAAYIYVLGQTVPTYTIGTFDERSRKGTIIMDAKDLNLLWAALSIYGNHFGQKIAFHYFSIKEEEV</sequence>
<dbReference type="WBParaSite" id="PDA_v2.g20294.t1">
    <property type="protein sequence ID" value="PDA_v2.g20294.t1"/>
    <property type="gene ID" value="PDA_v2.g20294"/>
</dbReference>
<evidence type="ECO:0000313" key="1">
    <source>
        <dbReference type="Proteomes" id="UP000887578"/>
    </source>
</evidence>
<organism evidence="1 2">
    <name type="scientific">Panagrolaimus davidi</name>
    <dbReference type="NCBI Taxonomy" id="227884"/>
    <lineage>
        <taxon>Eukaryota</taxon>
        <taxon>Metazoa</taxon>
        <taxon>Ecdysozoa</taxon>
        <taxon>Nematoda</taxon>
        <taxon>Chromadorea</taxon>
        <taxon>Rhabditida</taxon>
        <taxon>Tylenchina</taxon>
        <taxon>Panagrolaimomorpha</taxon>
        <taxon>Panagrolaimoidea</taxon>
        <taxon>Panagrolaimidae</taxon>
        <taxon>Panagrolaimus</taxon>
    </lineage>
</organism>
<keyword evidence="1" id="KW-1185">Reference proteome</keyword>
<protein>
    <submittedName>
        <fullName evidence="2">Uncharacterized protein</fullName>
    </submittedName>
</protein>
<reference evidence="2" key="1">
    <citation type="submission" date="2022-11" db="UniProtKB">
        <authorList>
            <consortium name="WormBaseParasite"/>
        </authorList>
    </citation>
    <scope>IDENTIFICATION</scope>
</reference>
<dbReference type="AlphaFoldDB" id="A0A914PVF4"/>
<name>A0A914PVF4_9BILA</name>
<evidence type="ECO:0000313" key="2">
    <source>
        <dbReference type="WBParaSite" id="PDA_v2.g20294.t1"/>
    </source>
</evidence>
<dbReference type="Proteomes" id="UP000887578">
    <property type="component" value="Unplaced"/>
</dbReference>
<proteinExistence type="predicted"/>